<dbReference type="EMBL" id="MU155409">
    <property type="protein sequence ID" value="KAF9473889.1"/>
    <property type="molecule type" value="Genomic_DNA"/>
</dbReference>
<gene>
    <name evidence="1" type="ORF">BDN70DRAFT_843035</name>
</gene>
<keyword evidence="2" id="KW-1185">Reference proteome</keyword>
<evidence type="ECO:0000313" key="1">
    <source>
        <dbReference type="EMBL" id="KAF9473889.1"/>
    </source>
</evidence>
<organism evidence="1 2">
    <name type="scientific">Pholiota conissans</name>
    <dbReference type="NCBI Taxonomy" id="109636"/>
    <lineage>
        <taxon>Eukaryota</taxon>
        <taxon>Fungi</taxon>
        <taxon>Dikarya</taxon>
        <taxon>Basidiomycota</taxon>
        <taxon>Agaricomycotina</taxon>
        <taxon>Agaricomycetes</taxon>
        <taxon>Agaricomycetidae</taxon>
        <taxon>Agaricales</taxon>
        <taxon>Agaricineae</taxon>
        <taxon>Strophariaceae</taxon>
        <taxon>Pholiota</taxon>
    </lineage>
</organism>
<sequence>MSLNSESIKRHFEELQLIQCSLLPTEHLTFQEDSTWKDALQKFTEDSYPDTSHLKSSPSIGIHVDDAKISFKIGTNMEPAKITFSVRGEGITRVEQERWRSLVAEVMKEISDSEYPAYQLISLHLLPLLHEEMQSAQSQILHEEVATNVATLRDNELFHVLFTSHHLISPNKRRSLQQWSSSLSLSGFAKVGYPGVIYAQGERFNVEEFVDNVKAMQWLALRVRFVEPLLLPTGGTETAPRSWKEFQKVGEVVEEMRRIGREEFVVEMGIGSAGSNNAT</sequence>
<name>A0A9P6CV74_9AGAR</name>
<dbReference type="Proteomes" id="UP000807469">
    <property type="component" value="Unassembled WGS sequence"/>
</dbReference>
<dbReference type="OrthoDB" id="432412at2759"/>
<comment type="caution">
    <text evidence="1">The sequence shown here is derived from an EMBL/GenBank/DDBJ whole genome shotgun (WGS) entry which is preliminary data.</text>
</comment>
<dbReference type="AlphaFoldDB" id="A0A9P6CV74"/>
<accession>A0A9P6CV74</accession>
<proteinExistence type="predicted"/>
<protein>
    <submittedName>
        <fullName evidence="1">Uncharacterized protein</fullName>
    </submittedName>
</protein>
<dbReference type="InterPro" id="IPR017359">
    <property type="entry name" value="Phi-like"/>
</dbReference>
<dbReference type="PANTHER" id="PTHR15955:SF8">
    <property type="entry name" value="RWD DOMAIN-CONTAINING PROTEIN 2B-RELATED"/>
    <property type="match status" value="1"/>
</dbReference>
<reference evidence="1" key="1">
    <citation type="submission" date="2020-11" db="EMBL/GenBank/DDBJ databases">
        <authorList>
            <consortium name="DOE Joint Genome Institute"/>
            <person name="Ahrendt S."/>
            <person name="Riley R."/>
            <person name="Andreopoulos W."/>
            <person name="Labutti K."/>
            <person name="Pangilinan J."/>
            <person name="Ruiz-Duenas F.J."/>
            <person name="Barrasa J.M."/>
            <person name="Sanchez-Garcia M."/>
            <person name="Camarero S."/>
            <person name="Miyauchi S."/>
            <person name="Serrano A."/>
            <person name="Linde D."/>
            <person name="Babiker R."/>
            <person name="Drula E."/>
            <person name="Ayuso-Fernandez I."/>
            <person name="Pacheco R."/>
            <person name="Padilla G."/>
            <person name="Ferreira P."/>
            <person name="Barriuso J."/>
            <person name="Kellner H."/>
            <person name="Castanera R."/>
            <person name="Alfaro M."/>
            <person name="Ramirez L."/>
            <person name="Pisabarro A.G."/>
            <person name="Kuo A."/>
            <person name="Tritt A."/>
            <person name="Lipzen A."/>
            <person name="He G."/>
            <person name="Yan M."/>
            <person name="Ng V."/>
            <person name="Cullen D."/>
            <person name="Martin F."/>
            <person name="Rosso M.-N."/>
            <person name="Henrissat B."/>
            <person name="Hibbett D."/>
            <person name="Martinez A.T."/>
            <person name="Grigoriev I.V."/>
        </authorList>
    </citation>
    <scope>NUCLEOTIDE SEQUENCE</scope>
    <source>
        <strain evidence="1">CIRM-BRFM 674</strain>
    </source>
</reference>
<dbReference type="PANTHER" id="PTHR15955">
    <property type="entry name" value="RWD DOMAIN CONTAINING PROTEIN 2"/>
    <property type="match status" value="1"/>
</dbReference>
<evidence type="ECO:0000313" key="2">
    <source>
        <dbReference type="Proteomes" id="UP000807469"/>
    </source>
</evidence>